<gene>
    <name evidence="3" type="ORF">ACFSJF_08390</name>
</gene>
<feature type="coiled-coil region" evidence="1">
    <location>
        <begin position="2"/>
        <end position="29"/>
    </location>
</feature>
<dbReference type="Gene3D" id="3.10.180.10">
    <property type="entry name" value="2,3-Dihydroxybiphenyl 1,2-Dioxygenase, domain 1"/>
    <property type="match status" value="1"/>
</dbReference>
<protein>
    <submittedName>
        <fullName evidence="3">DUF899 family protein</fullName>
    </submittedName>
</protein>
<dbReference type="PROSITE" id="PS51819">
    <property type="entry name" value="VOC"/>
    <property type="match status" value="1"/>
</dbReference>
<dbReference type="EMBL" id="JBHUHQ010000014">
    <property type="protein sequence ID" value="MFD2044279.1"/>
    <property type="molecule type" value="Genomic_DNA"/>
</dbReference>
<evidence type="ECO:0000313" key="4">
    <source>
        <dbReference type="Proteomes" id="UP001597383"/>
    </source>
</evidence>
<dbReference type="Pfam" id="PF05988">
    <property type="entry name" value="DUF899"/>
    <property type="match status" value="1"/>
</dbReference>
<accession>A0ABW4VYM0</accession>
<dbReference type="Gene3D" id="3.40.30.10">
    <property type="entry name" value="Glutaredoxin"/>
    <property type="match status" value="1"/>
</dbReference>
<dbReference type="InterPro" id="IPR037523">
    <property type="entry name" value="VOC_core"/>
</dbReference>
<keyword evidence="4" id="KW-1185">Reference proteome</keyword>
<dbReference type="InterPro" id="IPR036249">
    <property type="entry name" value="Thioredoxin-like_sf"/>
</dbReference>
<dbReference type="RefSeq" id="WP_377556595.1">
    <property type="nucleotide sequence ID" value="NZ_JBHUHQ010000014.1"/>
</dbReference>
<dbReference type="SUPFAM" id="SSF54593">
    <property type="entry name" value="Glyoxalase/Bleomycin resistance protein/Dihydroxybiphenyl dioxygenase"/>
    <property type="match status" value="1"/>
</dbReference>
<dbReference type="InterPro" id="IPR004360">
    <property type="entry name" value="Glyas_Fos-R_dOase_dom"/>
</dbReference>
<dbReference type="InterPro" id="IPR029068">
    <property type="entry name" value="Glyas_Bleomycin-R_OHBP_Dase"/>
</dbReference>
<reference evidence="4" key="1">
    <citation type="journal article" date="2019" name="Int. J. Syst. Evol. Microbiol.">
        <title>The Global Catalogue of Microorganisms (GCM) 10K type strain sequencing project: providing services to taxonomists for standard genome sequencing and annotation.</title>
        <authorList>
            <consortium name="The Broad Institute Genomics Platform"/>
            <consortium name="The Broad Institute Genome Sequencing Center for Infectious Disease"/>
            <person name="Wu L."/>
            <person name="Ma J."/>
        </authorList>
    </citation>
    <scope>NUCLEOTIDE SEQUENCE [LARGE SCALE GENOMIC DNA]</scope>
    <source>
        <strain evidence="4">R28</strain>
    </source>
</reference>
<proteinExistence type="predicted"/>
<dbReference type="SUPFAM" id="SSF52833">
    <property type="entry name" value="Thioredoxin-like"/>
    <property type="match status" value="1"/>
</dbReference>
<sequence>MEQLLQEEIGKLEKEIIEKKQKLVELKKSLPMKKVKNYQFMNSTNKTVHLNDLFGDKDELIVVHNMGKGCSYCTMWADGFNGVFHHIVEKAGFVVASPDSPEIQDAFAAERRWQFPMISTNGTTFKEDFGFKDEKNVYPGVSTFKKDTDGQIFHVANAPFGPGDDFCSVWPLFDLLSSGSNDYQPKRTINKNADFQLTNNIAVQVTNYPEAIDFYTNVLGMEIEEVFKKETKLRIGGQHFYIENNETGNTFFEFAVTDFQKTKELLLDNGCEITREYNDESIMVSDPYGLQFHLFERA</sequence>
<feature type="domain" description="VOC" evidence="2">
    <location>
        <begin position="197"/>
        <end position="298"/>
    </location>
</feature>
<evidence type="ECO:0000313" key="3">
    <source>
        <dbReference type="EMBL" id="MFD2044279.1"/>
    </source>
</evidence>
<dbReference type="Pfam" id="PF00903">
    <property type="entry name" value="Glyoxalase"/>
    <property type="match status" value="1"/>
</dbReference>
<evidence type="ECO:0000259" key="2">
    <source>
        <dbReference type="PROSITE" id="PS51819"/>
    </source>
</evidence>
<keyword evidence="1" id="KW-0175">Coiled coil</keyword>
<comment type="caution">
    <text evidence="3">The sequence shown here is derived from an EMBL/GenBank/DDBJ whole genome shotgun (WGS) entry which is preliminary data.</text>
</comment>
<evidence type="ECO:0000256" key="1">
    <source>
        <dbReference type="SAM" id="Coils"/>
    </source>
</evidence>
<organism evidence="3 4">
    <name type="scientific">Ornithinibacillus salinisoli</name>
    <dbReference type="NCBI Taxonomy" id="1848459"/>
    <lineage>
        <taxon>Bacteria</taxon>
        <taxon>Bacillati</taxon>
        <taxon>Bacillota</taxon>
        <taxon>Bacilli</taxon>
        <taxon>Bacillales</taxon>
        <taxon>Bacillaceae</taxon>
        <taxon>Ornithinibacillus</taxon>
    </lineage>
</organism>
<dbReference type="Proteomes" id="UP001597383">
    <property type="component" value="Unassembled WGS sequence"/>
</dbReference>
<name>A0ABW4VYM0_9BACI</name>
<dbReference type="InterPro" id="IPR010296">
    <property type="entry name" value="DUF899_thioredox"/>
</dbReference>